<dbReference type="AlphaFoldDB" id="A0A0K9PAE0"/>
<feature type="region of interest" description="Disordered" evidence="2">
    <location>
        <begin position="97"/>
        <end position="116"/>
    </location>
</feature>
<evidence type="ECO:0000259" key="3">
    <source>
        <dbReference type="PROSITE" id="PS50158"/>
    </source>
</evidence>
<feature type="region of interest" description="Disordered" evidence="2">
    <location>
        <begin position="487"/>
        <end position="506"/>
    </location>
</feature>
<feature type="region of interest" description="Disordered" evidence="2">
    <location>
        <begin position="240"/>
        <end position="355"/>
    </location>
</feature>
<dbReference type="STRING" id="29655.A0A0K9PAE0"/>
<keyword evidence="1" id="KW-0479">Metal-binding</keyword>
<feature type="compositionally biased region" description="Basic residues" evidence="2">
    <location>
        <begin position="270"/>
        <end position="287"/>
    </location>
</feature>
<gene>
    <name evidence="4" type="ORF">ZOSMA_338G00140</name>
</gene>
<name>A0A0K9PAE0_ZOSMR</name>
<sequence length="601" mass="68650">MCYINMKNGYGFAVYEVYEDAERALRILCGKNICGQQISLSWSNRQPKYFRQFSRGNKYDEHYPGRNNRGGFVNARYRNTYNQKHFVRQSVNNRVQNRKVNHSAENLEHPREESKQSVTEAVPNAIFSHESPDRWDGAVVTDTLGETGVKNDATFERYKPQNDFENENILKNFRDSDSNGSPMQVSLLDKRVREQSNDAHVSQIETTERTLLCSNCGPFGHMMDKCPREATRLERFGRLGDNRNVDHAGGSRVSESENVKKYDKRDGKGNHKSKDRLEHQRRKRRKHGDGSLNKRDRKRRRRSCPSSSNECSPRSQSRASKSSSNISSHPSSKPFHSHSNSTMSRSASVQSNPKSKISCLKSITSVDDSQSISSDVKLSPKKNRDVSPTVCIFPHDHEFNVAKPNTGKNRSADFEVTETNRALEVEITDTSFNTGHITHKDQGDDEHMKCFSSKNMGVEEEDIVFATLNQIPLTSTKLPENIKKKYEHRESSLSNSRRHHGDGNENYMDEAAKKSQQETHMGLKHYGLTLPGGHEQDISAGTFFGASRLWPWEIIYYRRLKKGPISTENYARRVTQNKEFGIVDKYIRSSTGWGERYGSSS</sequence>
<dbReference type="Gene3D" id="3.30.70.330">
    <property type="match status" value="1"/>
</dbReference>
<keyword evidence="1" id="KW-0863">Zinc-finger</keyword>
<accession>A0A0K9PAE0</accession>
<feature type="domain" description="CCHC-type" evidence="3">
    <location>
        <begin position="213"/>
        <end position="228"/>
    </location>
</feature>
<feature type="compositionally biased region" description="Basic and acidic residues" evidence="2">
    <location>
        <begin position="105"/>
        <end position="115"/>
    </location>
</feature>
<organism evidence="4 5">
    <name type="scientific">Zostera marina</name>
    <name type="common">Eelgrass</name>
    <dbReference type="NCBI Taxonomy" id="29655"/>
    <lineage>
        <taxon>Eukaryota</taxon>
        <taxon>Viridiplantae</taxon>
        <taxon>Streptophyta</taxon>
        <taxon>Embryophyta</taxon>
        <taxon>Tracheophyta</taxon>
        <taxon>Spermatophyta</taxon>
        <taxon>Magnoliopsida</taxon>
        <taxon>Liliopsida</taxon>
        <taxon>Zosteraceae</taxon>
        <taxon>Zostera</taxon>
    </lineage>
</organism>
<dbReference type="InterPro" id="IPR012677">
    <property type="entry name" value="Nucleotide-bd_a/b_plait_sf"/>
</dbReference>
<dbReference type="OrthoDB" id="5970at2759"/>
<reference evidence="5" key="1">
    <citation type="journal article" date="2016" name="Nature">
        <title>The genome of the seagrass Zostera marina reveals angiosperm adaptation to the sea.</title>
        <authorList>
            <person name="Olsen J.L."/>
            <person name="Rouze P."/>
            <person name="Verhelst B."/>
            <person name="Lin Y.-C."/>
            <person name="Bayer T."/>
            <person name="Collen J."/>
            <person name="Dattolo E."/>
            <person name="De Paoli E."/>
            <person name="Dittami S."/>
            <person name="Maumus F."/>
            <person name="Michel G."/>
            <person name="Kersting A."/>
            <person name="Lauritano C."/>
            <person name="Lohaus R."/>
            <person name="Toepel M."/>
            <person name="Tonon T."/>
            <person name="Vanneste K."/>
            <person name="Amirebrahimi M."/>
            <person name="Brakel J."/>
            <person name="Bostroem C."/>
            <person name="Chovatia M."/>
            <person name="Grimwood J."/>
            <person name="Jenkins J.W."/>
            <person name="Jueterbock A."/>
            <person name="Mraz A."/>
            <person name="Stam W.T."/>
            <person name="Tice H."/>
            <person name="Bornberg-Bauer E."/>
            <person name="Green P.J."/>
            <person name="Pearson G.A."/>
            <person name="Procaccini G."/>
            <person name="Duarte C.M."/>
            <person name="Schmutz J."/>
            <person name="Reusch T.B.H."/>
            <person name="Van de Peer Y."/>
        </authorList>
    </citation>
    <scope>NUCLEOTIDE SEQUENCE [LARGE SCALE GENOMIC DNA]</scope>
    <source>
        <strain evidence="5">cv. Finnish</strain>
    </source>
</reference>
<dbReference type="SUPFAM" id="SSF54928">
    <property type="entry name" value="RNA-binding domain, RBD"/>
    <property type="match status" value="1"/>
</dbReference>
<dbReference type="PROSITE" id="PS50158">
    <property type="entry name" value="ZF_CCHC"/>
    <property type="match status" value="1"/>
</dbReference>
<dbReference type="OMA" id="KNICGEP"/>
<feature type="compositionally biased region" description="Basic and acidic residues" evidence="2">
    <location>
        <begin position="254"/>
        <end position="269"/>
    </location>
</feature>
<protein>
    <recommendedName>
        <fullName evidence="3">CCHC-type domain-containing protein</fullName>
    </recommendedName>
</protein>
<keyword evidence="5" id="KW-1185">Reference proteome</keyword>
<dbReference type="InterPro" id="IPR001878">
    <property type="entry name" value="Znf_CCHC"/>
</dbReference>
<comment type="caution">
    <text evidence="4">The sequence shown here is derived from an EMBL/GenBank/DDBJ whole genome shotgun (WGS) entry which is preliminary data.</text>
</comment>
<evidence type="ECO:0000313" key="5">
    <source>
        <dbReference type="Proteomes" id="UP000036987"/>
    </source>
</evidence>
<evidence type="ECO:0000256" key="2">
    <source>
        <dbReference type="SAM" id="MobiDB-lite"/>
    </source>
</evidence>
<evidence type="ECO:0000256" key="1">
    <source>
        <dbReference type="PROSITE-ProRule" id="PRU00047"/>
    </source>
</evidence>
<feature type="compositionally biased region" description="Polar residues" evidence="2">
    <location>
        <begin position="342"/>
        <end position="355"/>
    </location>
</feature>
<dbReference type="PANTHER" id="PTHR48038:SF2">
    <property type="entry name" value="OS02G0536400 PROTEIN"/>
    <property type="match status" value="1"/>
</dbReference>
<evidence type="ECO:0000313" key="4">
    <source>
        <dbReference type="EMBL" id="KMZ65130.1"/>
    </source>
</evidence>
<dbReference type="InterPro" id="IPR035979">
    <property type="entry name" value="RBD_domain_sf"/>
</dbReference>
<dbReference type="PANTHER" id="PTHR48038">
    <property type="entry name" value="RIBONUCLEOPROTEIN RB97D"/>
    <property type="match status" value="1"/>
</dbReference>
<dbReference type="GO" id="GO:0003676">
    <property type="term" value="F:nucleic acid binding"/>
    <property type="evidence" value="ECO:0007669"/>
    <property type="project" value="InterPro"/>
</dbReference>
<dbReference type="Proteomes" id="UP000036987">
    <property type="component" value="Unassembled WGS sequence"/>
</dbReference>
<dbReference type="EMBL" id="LFYR01001074">
    <property type="protein sequence ID" value="KMZ65130.1"/>
    <property type="molecule type" value="Genomic_DNA"/>
</dbReference>
<proteinExistence type="predicted"/>
<dbReference type="GO" id="GO:0008270">
    <property type="term" value="F:zinc ion binding"/>
    <property type="evidence" value="ECO:0007669"/>
    <property type="project" value="UniProtKB-KW"/>
</dbReference>
<keyword evidence="1" id="KW-0862">Zinc</keyword>
<feature type="compositionally biased region" description="Low complexity" evidence="2">
    <location>
        <begin position="304"/>
        <end position="341"/>
    </location>
</feature>